<dbReference type="Pfam" id="PF01180">
    <property type="entry name" value="DHO_dh"/>
    <property type="match status" value="1"/>
</dbReference>
<dbReference type="GO" id="GO:0006207">
    <property type="term" value="P:'de novo' pyrimidine nucleobase biosynthetic process"/>
    <property type="evidence" value="ECO:0007669"/>
    <property type="project" value="TreeGrafter"/>
</dbReference>
<protein>
    <recommendedName>
        <fullName evidence="9">Dihydroorotate dehydrogenase</fullName>
        <shortName evidence="9">DHOD</shortName>
        <shortName evidence="9">DHODase</shortName>
        <shortName evidence="9">DHOdehase</shortName>
        <ecNumber evidence="9">1.3.-.-</ecNumber>
    </recommendedName>
</protein>
<dbReference type="PATRIC" id="fig|742742.3.peg.246"/>
<evidence type="ECO:0000256" key="2">
    <source>
        <dbReference type="ARBA" id="ARBA00004725"/>
    </source>
</evidence>
<dbReference type="GO" id="GO:0044205">
    <property type="term" value="P:'de novo' UMP biosynthetic process"/>
    <property type="evidence" value="ECO:0007669"/>
    <property type="project" value="UniProtKB-UniRule"/>
</dbReference>
<dbReference type="InterPro" id="IPR012135">
    <property type="entry name" value="Dihydroorotate_DH_1_2"/>
</dbReference>
<dbReference type="InterPro" id="IPR024920">
    <property type="entry name" value="Dihydroorotate_DH_1"/>
</dbReference>
<evidence type="ECO:0000259" key="10">
    <source>
        <dbReference type="Pfam" id="PF01180"/>
    </source>
</evidence>
<feature type="binding site" evidence="9">
    <location>
        <position position="134"/>
    </location>
    <ligand>
        <name>FMN</name>
        <dbReference type="ChEBI" id="CHEBI:58210"/>
    </ligand>
</feature>
<name>G1WFY9_9ACTN</name>
<feature type="binding site" evidence="9">
    <location>
        <begin position="248"/>
        <end position="249"/>
    </location>
    <ligand>
        <name>FMN</name>
        <dbReference type="ChEBI" id="CHEBI:58210"/>
    </ligand>
</feature>
<comment type="subcellular location">
    <subcellularLocation>
        <location evidence="1 9">Cytoplasm</location>
    </subcellularLocation>
</comment>
<gene>
    <name evidence="9" type="primary">pyrD</name>
    <name evidence="11" type="ORF">HMPREF9452_00252</name>
</gene>
<evidence type="ECO:0000256" key="7">
    <source>
        <dbReference type="ARBA" id="ARBA00022975"/>
    </source>
</evidence>
<keyword evidence="8 9" id="KW-0560">Oxidoreductase</keyword>
<organism evidence="11 12">
    <name type="scientific">Collinsella tanakaei YIT 12063</name>
    <dbReference type="NCBI Taxonomy" id="742742"/>
    <lineage>
        <taxon>Bacteria</taxon>
        <taxon>Bacillati</taxon>
        <taxon>Actinomycetota</taxon>
        <taxon>Coriobacteriia</taxon>
        <taxon>Coriobacteriales</taxon>
        <taxon>Coriobacteriaceae</taxon>
        <taxon>Collinsella</taxon>
    </lineage>
</organism>
<dbReference type="PANTHER" id="PTHR48109">
    <property type="entry name" value="DIHYDROOROTATE DEHYDROGENASE (QUINONE), MITOCHONDRIAL-RELATED"/>
    <property type="match status" value="1"/>
</dbReference>
<feature type="binding site" evidence="9">
    <location>
        <begin position="72"/>
        <end position="76"/>
    </location>
    <ligand>
        <name>substrate</name>
    </ligand>
</feature>
<comment type="pathway">
    <text evidence="2 9">Pyrimidine metabolism; UMP biosynthesis via de novo pathway.</text>
</comment>
<dbReference type="EMBL" id="ADLS01000005">
    <property type="protein sequence ID" value="EGX67568.1"/>
    <property type="molecule type" value="Genomic_DNA"/>
</dbReference>
<dbReference type="GO" id="GO:0004152">
    <property type="term" value="F:dihydroorotate dehydrogenase activity"/>
    <property type="evidence" value="ECO:0007669"/>
    <property type="project" value="UniProtKB-UniRule"/>
</dbReference>
<dbReference type="Proteomes" id="UP000004830">
    <property type="component" value="Unassembled WGS sequence"/>
</dbReference>
<comment type="caution">
    <text evidence="9">Lacks conserved residue(s) required for the propagation of feature annotation.</text>
</comment>
<comment type="similarity">
    <text evidence="3 9">Belongs to the dihydroorotate dehydrogenase family. Type 1 subfamily.</text>
</comment>
<evidence type="ECO:0000256" key="6">
    <source>
        <dbReference type="ARBA" id="ARBA00022643"/>
    </source>
</evidence>
<feature type="binding site" evidence="9">
    <location>
        <begin position="197"/>
        <end position="198"/>
    </location>
    <ligand>
        <name>substrate</name>
    </ligand>
</feature>
<evidence type="ECO:0000313" key="11">
    <source>
        <dbReference type="EMBL" id="EGX67568.1"/>
    </source>
</evidence>
<proteinExistence type="inferred from homology"/>
<dbReference type="NCBIfam" id="TIGR01037">
    <property type="entry name" value="pyrD_sub1_fam"/>
    <property type="match status" value="1"/>
</dbReference>
<dbReference type="UniPathway" id="UPA00070"/>
<dbReference type="EC" id="1.3.-.-" evidence="9"/>
<keyword evidence="12" id="KW-1185">Reference proteome</keyword>
<evidence type="ECO:0000256" key="4">
    <source>
        <dbReference type="ARBA" id="ARBA00022490"/>
    </source>
</evidence>
<evidence type="ECO:0000256" key="1">
    <source>
        <dbReference type="ARBA" id="ARBA00004496"/>
    </source>
</evidence>
<dbReference type="GeneID" id="62758044"/>
<feature type="binding site" evidence="9">
    <location>
        <position position="196"/>
    </location>
    <ligand>
        <name>FMN</name>
        <dbReference type="ChEBI" id="CHEBI:58210"/>
    </ligand>
</feature>
<dbReference type="NCBIfam" id="NF005574">
    <property type="entry name" value="PRK07259.1"/>
    <property type="match status" value="1"/>
</dbReference>
<feature type="binding site" evidence="9">
    <location>
        <begin position="48"/>
        <end position="49"/>
    </location>
    <ligand>
        <name>FMN</name>
        <dbReference type="ChEBI" id="CHEBI:58210"/>
    </ligand>
</feature>
<feature type="active site" description="Nucleophile" evidence="9">
    <location>
        <position position="137"/>
    </location>
</feature>
<dbReference type="SUPFAM" id="SSF51395">
    <property type="entry name" value="FMN-linked oxidoreductases"/>
    <property type="match status" value="1"/>
</dbReference>
<dbReference type="PIRSF" id="PIRSF000164">
    <property type="entry name" value="DHO_oxidase"/>
    <property type="match status" value="1"/>
</dbReference>
<evidence type="ECO:0000256" key="9">
    <source>
        <dbReference type="HAMAP-Rule" id="MF_00224"/>
    </source>
</evidence>
<evidence type="ECO:0000313" key="12">
    <source>
        <dbReference type="Proteomes" id="UP000004830"/>
    </source>
</evidence>
<dbReference type="CDD" id="cd04740">
    <property type="entry name" value="DHOD_1B_like"/>
    <property type="match status" value="1"/>
</dbReference>
<sequence>MVIKVNMAVDFGGVKMKNPINTASGTFGYGWQFSELMDVSQLGAITTKGCAAEPWPGNPAPRMAEVRGGMMNSVGLQNPGVAAFAAQSGPWLDELSQKGTQVICQVAGHSTEEYVSALEMFCELCPWAAGFEINVSCPNIAAGGIACGSTPEGAGDVMRACRKVTDKPLFVKMAPVRIPEIARALEAEGADGLSVINSIPGMAIDVHTRRSKLSKPTGGLSGPLCHPIAVRMVWEAANAVDIPINGVGGVMTGEDAAEFILAGATCVSVGMANLVDPTASVRILAELEAWAESQGVNDINELIGALEC</sequence>
<dbReference type="PANTHER" id="PTHR48109:SF1">
    <property type="entry name" value="DIHYDROOROTATE DEHYDROGENASE (FUMARATE)"/>
    <property type="match status" value="1"/>
</dbReference>
<feature type="binding site" evidence="9">
    <location>
        <position position="24"/>
    </location>
    <ligand>
        <name>FMN</name>
        <dbReference type="ChEBI" id="CHEBI:58210"/>
    </ligand>
</feature>
<dbReference type="InterPro" id="IPR033888">
    <property type="entry name" value="DHOD_1B"/>
</dbReference>
<dbReference type="OrthoDB" id="9794954at2"/>
<dbReference type="HAMAP" id="MF_00224">
    <property type="entry name" value="DHO_dh_type1"/>
    <property type="match status" value="1"/>
</dbReference>
<evidence type="ECO:0000256" key="5">
    <source>
        <dbReference type="ARBA" id="ARBA00022630"/>
    </source>
</evidence>
<dbReference type="GO" id="GO:0005737">
    <property type="term" value="C:cytoplasm"/>
    <property type="evidence" value="ECO:0007669"/>
    <property type="project" value="UniProtKB-SubCell"/>
</dbReference>
<feature type="binding site" evidence="9">
    <location>
        <position position="172"/>
    </location>
    <ligand>
        <name>FMN</name>
        <dbReference type="ChEBI" id="CHEBI:58210"/>
    </ligand>
</feature>
<keyword evidence="7 9" id="KW-0665">Pyrimidine biosynthesis</keyword>
<keyword evidence="6 9" id="KW-0288">FMN</keyword>
<evidence type="ECO:0000256" key="3">
    <source>
        <dbReference type="ARBA" id="ARBA00008008"/>
    </source>
</evidence>
<dbReference type="InterPro" id="IPR005720">
    <property type="entry name" value="Dihydroorotate_DH_cat"/>
</dbReference>
<dbReference type="RefSeq" id="WP_009140288.1">
    <property type="nucleotide sequence ID" value="NZ_JH126467.1"/>
</dbReference>
<evidence type="ECO:0000256" key="8">
    <source>
        <dbReference type="ARBA" id="ARBA00023002"/>
    </source>
</evidence>
<keyword evidence="4 9" id="KW-0963">Cytoplasm</keyword>
<feature type="domain" description="Dihydroorotate dehydrogenase catalytic" evidence="10">
    <location>
        <begin position="8"/>
        <end position="289"/>
    </location>
</feature>
<dbReference type="eggNOG" id="COG0167">
    <property type="taxonomic scope" value="Bacteria"/>
</dbReference>
<feature type="binding site" evidence="9">
    <location>
        <position position="134"/>
    </location>
    <ligand>
        <name>substrate</name>
    </ligand>
</feature>
<accession>G1WFY9</accession>
<feature type="binding site" evidence="9">
    <location>
        <position position="222"/>
    </location>
    <ligand>
        <name>FMN</name>
        <dbReference type="ChEBI" id="CHEBI:58210"/>
    </ligand>
</feature>
<dbReference type="Gene3D" id="3.20.20.70">
    <property type="entry name" value="Aldolase class I"/>
    <property type="match status" value="1"/>
</dbReference>
<comment type="cofactor">
    <cofactor evidence="9">
        <name>FMN</name>
        <dbReference type="ChEBI" id="CHEBI:58210"/>
    </cofactor>
    <text evidence="9">Binds 1 FMN per subunit.</text>
</comment>
<dbReference type="AlphaFoldDB" id="G1WFY9"/>
<feature type="binding site" evidence="9">
    <location>
        <position position="48"/>
    </location>
    <ligand>
        <name>substrate</name>
    </ligand>
</feature>
<dbReference type="InterPro" id="IPR049622">
    <property type="entry name" value="Dihydroorotate_DH_I"/>
</dbReference>
<comment type="function">
    <text evidence="9">Catalyzes the conversion of dihydroorotate to orotate.</text>
</comment>
<comment type="caution">
    <text evidence="11">The sequence shown here is derived from an EMBL/GenBank/DDBJ whole genome shotgun (WGS) entry which is preliminary data.</text>
</comment>
<dbReference type="InterPro" id="IPR050074">
    <property type="entry name" value="DHO_dehydrogenase"/>
</dbReference>
<comment type="catalytic activity">
    <reaction evidence="9">
        <text>(S)-dihydroorotate + A = orotate + AH2</text>
        <dbReference type="Rhea" id="RHEA:18073"/>
        <dbReference type="ChEBI" id="CHEBI:13193"/>
        <dbReference type="ChEBI" id="CHEBI:17499"/>
        <dbReference type="ChEBI" id="CHEBI:30839"/>
        <dbReference type="ChEBI" id="CHEBI:30864"/>
    </reaction>
</comment>
<reference evidence="11 12" key="1">
    <citation type="submission" date="2011-06" db="EMBL/GenBank/DDBJ databases">
        <title>The Genome Sequence of Collinsella tanakaei YIT 12063.</title>
        <authorList>
            <consortium name="The Broad Institute Genome Sequencing Platform"/>
            <person name="Earl A."/>
            <person name="Ward D."/>
            <person name="Feldgarden M."/>
            <person name="Gevers D."/>
            <person name="Morotomi M."/>
            <person name="Young S.K."/>
            <person name="Zeng Q."/>
            <person name="Gargeya S."/>
            <person name="Fitzgerald M."/>
            <person name="Haas B."/>
            <person name="Abouelleil A."/>
            <person name="Alvarado L."/>
            <person name="Arachchi H.M."/>
            <person name="Berlin A."/>
            <person name="Brown A."/>
            <person name="Chapman S.B."/>
            <person name="Chen Z."/>
            <person name="Dunbar C."/>
            <person name="Freedman E."/>
            <person name="Gearin G."/>
            <person name="Gellesch M."/>
            <person name="Goldberg J."/>
            <person name="Griggs A."/>
            <person name="Gujja S."/>
            <person name="Heiman D."/>
            <person name="Howarth C."/>
            <person name="Larson L."/>
            <person name="Lui A."/>
            <person name="MacDonald P.J.P."/>
            <person name="Mehta T."/>
            <person name="Montmayeur A."/>
            <person name="Murphy C."/>
            <person name="Neiman D."/>
            <person name="Pearson M."/>
            <person name="Priest M."/>
            <person name="Roberts A."/>
            <person name="Saif S."/>
            <person name="Shea T."/>
            <person name="Shenoy N."/>
            <person name="Sisk P."/>
            <person name="Stolte C."/>
            <person name="Sykes S."/>
            <person name="Wortman J."/>
            <person name="Nusbaum C."/>
            <person name="Birren B."/>
        </authorList>
    </citation>
    <scope>NUCLEOTIDE SEQUENCE [LARGE SCALE GENOMIC DNA]</scope>
    <source>
        <strain evidence="11 12">YIT 12063</strain>
    </source>
</reference>
<dbReference type="InterPro" id="IPR013785">
    <property type="entry name" value="Aldolase_TIM"/>
</dbReference>
<dbReference type="STRING" id="742742.HMPREF9452_00252"/>
<dbReference type="HOGENOM" id="CLU_042042_0_0_11"/>
<keyword evidence="5 9" id="KW-0285">Flavoprotein</keyword>